<sequence>MIIRQVATELSLPQKTVSRLLTEELGLQLKCTRPHQHYENNNRKRVKCCQKPEAVPDTGRTIWGLI</sequence>
<dbReference type="AlphaFoldDB" id="A0A7T8KKA1"/>
<name>A0A7T8KKA1_CALRO</name>
<accession>A0A7T8KKA1</accession>
<protein>
    <submittedName>
        <fullName evidence="1">Uncharacterized protein</fullName>
    </submittedName>
</protein>
<organism evidence="1 2">
    <name type="scientific">Caligus rogercresseyi</name>
    <name type="common">Sea louse</name>
    <dbReference type="NCBI Taxonomy" id="217165"/>
    <lineage>
        <taxon>Eukaryota</taxon>
        <taxon>Metazoa</taxon>
        <taxon>Ecdysozoa</taxon>
        <taxon>Arthropoda</taxon>
        <taxon>Crustacea</taxon>
        <taxon>Multicrustacea</taxon>
        <taxon>Hexanauplia</taxon>
        <taxon>Copepoda</taxon>
        <taxon>Siphonostomatoida</taxon>
        <taxon>Caligidae</taxon>
        <taxon>Caligus</taxon>
    </lineage>
</organism>
<dbReference type="EMBL" id="CP045891">
    <property type="protein sequence ID" value="QQP57489.1"/>
    <property type="molecule type" value="Genomic_DNA"/>
</dbReference>
<gene>
    <name evidence="1" type="ORF">FKW44_002500</name>
</gene>
<keyword evidence="2" id="KW-1185">Reference proteome</keyword>
<dbReference type="Proteomes" id="UP000595437">
    <property type="component" value="Chromosome 2"/>
</dbReference>
<evidence type="ECO:0000313" key="1">
    <source>
        <dbReference type="EMBL" id="QQP57489.1"/>
    </source>
</evidence>
<evidence type="ECO:0000313" key="2">
    <source>
        <dbReference type="Proteomes" id="UP000595437"/>
    </source>
</evidence>
<reference evidence="2" key="1">
    <citation type="submission" date="2021-01" db="EMBL/GenBank/DDBJ databases">
        <title>Caligus Genome Assembly.</title>
        <authorList>
            <person name="Gallardo-Escarate C."/>
        </authorList>
    </citation>
    <scope>NUCLEOTIDE SEQUENCE [LARGE SCALE GENOMIC DNA]</scope>
</reference>
<proteinExistence type="predicted"/>